<name>A0ACC0N8E3_RHOML</name>
<sequence>MEMEAMEEHRENEVIPSSDESRSVGDDHHLVLSGVWIGLISQVSLIDMEGPTVLYQKHFARELCTGVISMQFETCSFHGFEKNVIVVATKDSSVLAIESDTGNTLGSGLVGPTKPSKALFMQVLDGKESVLICSEKATYVYLLQHVVQHMQCALHWTENLSWYETVTPKLLFWFGYLFGVFRRTANCILCTEDEQFELDKAQVFKEIAALETQALP</sequence>
<evidence type="ECO:0000313" key="1">
    <source>
        <dbReference type="EMBL" id="KAI8549545.1"/>
    </source>
</evidence>
<proteinExistence type="predicted"/>
<reference evidence="1" key="1">
    <citation type="submission" date="2022-02" db="EMBL/GenBank/DDBJ databases">
        <title>Plant Genome Project.</title>
        <authorList>
            <person name="Zhang R.-G."/>
        </authorList>
    </citation>
    <scope>NUCLEOTIDE SEQUENCE</scope>
    <source>
        <strain evidence="1">AT1</strain>
    </source>
</reference>
<keyword evidence="2" id="KW-1185">Reference proteome</keyword>
<dbReference type="EMBL" id="CM046393">
    <property type="protein sequence ID" value="KAI8549545.1"/>
    <property type="molecule type" value="Genomic_DNA"/>
</dbReference>
<comment type="caution">
    <text evidence="1">The sequence shown here is derived from an EMBL/GenBank/DDBJ whole genome shotgun (WGS) entry which is preliminary data.</text>
</comment>
<evidence type="ECO:0000313" key="2">
    <source>
        <dbReference type="Proteomes" id="UP001062846"/>
    </source>
</evidence>
<accession>A0ACC0N8E3</accession>
<protein>
    <submittedName>
        <fullName evidence="1">Uncharacterized protein</fullName>
    </submittedName>
</protein>
<gene>
    <name evidence="1" type="ORF">RHMOL_Rhmol06G0032800</name>
</gene>
<organism evidence="1 2">
    <name type="scientific">Rhododendron molle</name>
    <name type="common">Chinese azalea</name>
    <name type="synonym">Azalea mollis</name>
    <dbReference type="NCBI Taxonomy" id="49168"/>
    <lineage>
        <taxon>Eukaryota</taxon>
        <taxon>Viridiplantae</taxon>
        <taxon>Streptophyta</taxon>
        <taxon>Embryophyta</taxon>
        <taxon>Tracheophyta</taxon>
        <taxon>Spermatophyta</taxon>
        <taxon>Magnoliopsida</taxon>
        <taxon>eudicotyledons</taxon>
        <taxon>Gunneridae</taxon>
        <taxon>Pentapetalae</taxon>
        <taxon>asterids</taxon>
        <taxon>Ericales</taxon>
        <taxon>Ericaceae</taxon>
        <taxon>Ericoideae</taxon>
        <taxon>Rhodoreae</taxon>
        <taxon>Rhododendron</taxon>
    </lineage>
</organism>
<dbReference type="Proteomes" id="UP001062846">
    <property type="component" value="Chromosome 6"/>
</dbReference>